<dbReference type="EC" id="2.1.1.72" evidence="2"/>
<dbReference type="CDD" id="cd02440">
    <property type="entry name" value="AdoMet_MTases"/>
    <property type="match status" value="1"/>
</dbReference>
<evidence type="ECO:0000313" key="11">
    <source>
        <dbReference type="Proteomes" id="UP000014523"/>
    </source>
</evidence>
<gene>
    <name evidence="10" type="ORF">F957_03471</name>
</gene>
<feature type="domain" description="Type II methyltransferase M.Eco57I C-terminal" evidence="9">
    <location>
        <begin position="263"/>
        <end position="512"/>
    </location>
</feature>
<evidence type="ECO:0000256" key="2">
    <source>
        <dbReference type="ARBA" id="ARBA00011900"/>
    </source>
</evidence>
<keyword evidence="5" id="KW-0949">S-adenosyl-L-methionine</keyword>
<comment type="caution">
    <text evidence="10">The sequence shown here is derived from an EMBL/GenBank/DDBJ whole genome shotgun (WGS) entry which is preliminary data.</text>
</comment>
<name>A0A829HDZ9_9GAMM</name>
<organism evidence="10 11">
    <name type="scientific">Acinetobacter gyllenbergii CIP 110306 = MTCC 11365</name>
    <dbReference type="NCBI Taxonomy" id="1217657"/>
    <lineage>
        <taxon>Bacteria</taxon>
        <taxon>Pseudomonadati</taxon>
        <taxon>Pseudomonadota</taxon>
        <taxon>Gammaproteobacteria</taxon>
        <taxon>Moraxellales</taxon>
        <taxon>Moraxellaceae</taxon>
        <taxon>Acinetobacter</taxon>
    </lineage>
</organism>
<evidence type="ECO:0000256" key="4">
    <source>
        <dbReference type="ARBA" id="ARBA00022679"/>
    </source>
</evidence>
<keyword evidence="11" id="KW-1185">Reference proteome</keyword>
<dbReference type="GO" id="GO:0009307">
    <property type="term" value="P:DNA restriction-modification system"/>
    <property type="evidence" value="ECO:0007669"/>
    <property type="project" value="UniProtKB-KW"/>
</dbReference>
<evidence type="ECO:0000256" key="5">
    <source>
        <dbReference type="ARBA" id="ARBA00022691"/>
    </source>
</evidence>
<comment type="catalytic activity">
    <reaction evidence="7">
        <text>a 2'-deoxyadenosine in DNA + S-adenosyl-L-methionine = an N(6)-methyl-2'-deoxyadenosine in DNA + S-adenosyl-L-homocysteine + H(+)</text>
        <dbReference type="Rhea" id="RHEA:15197"/>
        <dbReference type="Rhea" id="RHEA-COMP:12418"/>
        <dbReference type="Rhea" id="RHEA-COMP:12419"/>
        <dbReference type="ChEBI" id="CHEBI:15378"/>
        <dbReference type="ChEBI" id="CHEBI:57856"/>
        <dbReference type="ChEBI" id="CHEBI:59789"/>
        <dbReference type="ChEBI" id="CHEBI:90615"/>
        <dbReference type="ChEBI" id="CHEBI:90616"/>
        <dbReference type="EC" id="2.1.1.72"/>
    </reaction>
</comment>
<keyword evidence="3" id="KW-0489">Methyltransferase</keyword>
<dbReference type="PANTHER" id="PTHR33841">
    <property type="entry name" value="DNA METHYLTRANSFERASE YEEA-RELATED"/>
    <property type="match status" value="1"/>
</dbReference>
<reference evidence="10 11" key="1">
    <citation type="submission" date="2013-06" db="EMBL/GenBank/DDBJ databases">
        <title>The Genome Sequence of Acinetobacter gyllenbergii CIP 110306.</title>
        <authorList>
            <consortium name="The Broad Institute Genome Sequencing Platform"/>
            <consortium name="The Broad Institute Genome Sequencing Center for Infectious Disease"/>
            <person name="Cerqueira G."/>
            <person name="Feldgarden M."/>
            <person name="Courvalin P."/>
            <person name="Perichon B."/>
            <person name="Grillot-Courvalin C."/>
            <person name="Clermont D."/>
            <person name="Rocha E."/>
            <person name="Yoon E.-J."/>
            <person name="Nemec A."/>
            <person name="Young S.K."/>
            <person name="Zeng Q."/>
            <person name="Gargeya S."/>
            <person name="Fitzgerald M."/>
            <person name="Abouelleil A."/>
            <person name="Alvarado L."/>
            <person name="Berlin A.M."/>
            <person name="Chapman S.B."/>
            <person name="Dewar J."/>
            <person name="Goldberg J."/>
            <person name="Griggs A."/>
            <person name="Gujja S."/>
            <person name="Hansen M."/>
            <person name="Howarth C."/>
            <person name="Imamovic A."/>
            <person name="Larimer J."/>
            <person name="McCowan C."/>
            <person name="Murphy C."/>
            <person name="Pearson M."/>
            <person name="Priest M."/>
            <person name="Roberts A."/>
            <person name="Saif S."/>
            <person name="Shea T."/>
            <person name="Sykes S."/>
            <person name="Wortman J."/>
            <person name="Nusbaum C."/>
            <person name="Birren B."/>
        </authorList>
    </citation>
    <scope>NUCLEOTIDE SEQUENCE [LARGE SCALE GENOMIC DNA]</scope>
    <source>
        <strain evidence="10 11">CIP 110306</strain>
    </source>
</reference>
<dbReference type="GO" id="GO:0032259">
    <property type="term" value="P:methylation"/>
    <property type="evidence" value="ECO:0007669"/>
    <property type="project" value="UniProtKB-KW"/>
</dbReference>
<dbReference type="PANTHER" id="PTHR33841:SF5">
    <property type="entry name" value="DNA METHYLASE (MODIFICATION METHYLASE) (METHYLTRANSFERASE)-RELATED"/>
    <property type="match status" value="1"/>
</dbReference>
<evidence type="ECO:0000259" key="9">
    <source>
        <dbReference type="Pfam" id="PF22837"/>
    </source>
</evidence>
<dbReference type="PRINTS" id="PR00507">
    <property type="entry name" value="N12N6MTFRASE"/>
</dbReference>
<dbReference type="InterPro" id="IPR003356">
    <property type="entry name" value="DNA_methylase_A-5"/>
</dbReference>
<dbReference type="PROSITE" id="PS00092">
    <property type="entry name" value="N6_MTASE"/>
    <property type="match status" value="1"/>
</dbReference>
<dbReference type="Pfam" id="PF02384">
    <property type="entry name" value="N6_Mtase"/>
    <property type="match status" value="1"/>
</dbReference>
<dbReference type="InterPro" id="IPR002052">
    <property type="entry name" value="DNA_methylase_N6_adenine_CS"/>
</dbReference>
<evidence type="ECO:0000313" key="10">
    <source>
        <dbReference type="EMBL" id="EPF74541.1"/>
    </source>
</evidence>
<dbReference type="GO" id="GO:0003677">
    <property type="term" value="F:DNA binding"/>
    <property type="evidence" value="ECO:0007669"/>
    <property type="project" value="InterPro"/>
</dbReference>
<dbReference type="SUPFAM" id="SSF53335">
    <property type="entry name" value="S-adenosyl-L-methionine-dependent methyltransferases"/>
    <property type="match status" value="1"/>
</dbReference>
<dbReference type="Pfam" id="PF22837">
    <property type="entry name" value="M_Eco57I_C"/>
    <property type="match status" value="1"/>
</dbReference>
<dbReference type="Proteomes" id="UP000014523">
    <property type="component" value="Unassembled WGS sequence"/>
</dbReference>
<dbReference type="InterPro" id="IPR029063">
    <property type="entry name" value="SAM-dependent_MTases_sf"/>
</dbReference>
<dbReference type="RefSeq" id="WP_016542475.1">
    <property type="nucleotide sequence ID" value="NZ_ASQH01000018.1"/>
</dbReference>
<dbReference type="GO" id="GO:0008170">
    <property type="term" value="F:N-methyltransferase activity"/>
    <property type="evidence" value="ECO:0007669"/>
    <property type="project" value="InterPro"/>
</dbReference>
<evidence type="ECO:0000256" key="3">
    <source>
        <dbReference type="ARBA" id="ARBA00022603"/>
    </source>
</evidence>
<evidence type="ECO:0000256" key="7">
    <source>
        <dbReference type="ARBA" id="ARBA00047942"/>
    </source>
</evidence>
<protein>
    <recommendedName>
        <fullName evidence="2">site-specific DNA-methyltransferase (adenine-specific)</fullName>
        <ecNumber evidence="2">2.1.1.72</ecNumber>
    </recommendedName>
</protein>
<keyword evidence="6" id="KW-0680">Restriction system</keyword>
<dbReference type="AlphaFoldDB" id="A0A829HDZ9"/>
<feature type="domain" description="DNA methylase adenine-specific" evidence="8">
    <location>
        <begin position="8"/>
        <end position="234"/>
    </location>
</feature>
<evidence type="ECO:0000256" key="1">
    <source>
        <dbReference type="ARBA" id="ARBA00006594"/>
    </source>
</evidence>
<sequence length="540" mass="62463">MKFKSEQTYQKLRGGYYTPESISAYINQWVITEDTKDILEPSCGDGSFFKSLQDLVDPENFVVNGFELDPLEAQKAESVCQTIGLSNVNILNHDFLDYALVQIIENNKKHDAIVGNPPFIRYQFLEKDFQDKTEQLFKILGQKFTKHTNAWVPFVLSCVELLKPNGRLGMVIPSEIINVMHAESLRNFLISRCQSIELIDPKEIWFEGTLQGAVILFVQKKESEQDECVGIKLIQVDNLEFLDEPFESFRTKFSYTPTSELPNKWTKACLNPQELELLNKISNLSEVKKFNEIAKVEVGIVTGANDFFLVNDDLVKEYDLEDFVYPMFGRSQHCDGILYDQKQHQSNKDDSLPNNFVWIKDSFENLPSRVQDYIKFGESKELHTRYKCRIRSPWYTVPSVFSTKLSMLKRAHEVPRIIFNELDAYTTDTAYRVSASNVDEKKLAFLFLNPLTAIYCEIEGRSYGGGVLELVPSEIRNIRIPIVDVDFDLHDLDQNFKTLTIIELMKLQGTKIFSKLDISQQDIDLLVNIWIKLKDRRQRN</sequence>
<dbReference type="GO" id="GO:0009007">
    <property type="term" value="F:site-specific DNA-methyltransferase (adenine-specific) activity"/>
    <property type="evidence" value="ECO:0007669"/>
    <property type="project" value="UniProtKB-EC"/>
</dbReference>
<dbReference type="InterPro" id="IPR050953">
    <property type="entry name" value="N4_N6_ade-DNA_methylase"/>
</dbReference>
<dbReference type="Gene3D" id="3.40.50.150">
    <property type="entry name" value="Vaccinia Virus protein VP39"/>
    <property type="match status" value="1"/>
</dbReference>
<accession>A0A829HDZ9</accession>
<evidence type="ECO:0000259" key="8">
    <source>
        <dbReference type="Pfam" id="PF02384"/>
    </source>
</evidence>
<evidence type="ECO:0000256" key="6">
    <source>
        <dbReference type="ARBA" id="ARBA00022747"/>
    </source>
</evidence>
<dbReference type="EMBL" id="ATGG01000029">
    <property type="protein sequence ID" value="EPF74541.1"/>
    <property type="molecule type" value="Genomic_DNA"/>
</dbReference>
<dbReference type="InterPro" id="IPR054520">
    <property type="entry name" value="M_Eco57I_C"/>
</dbReference>
<comment type="similarity">
    <text evidence="1">Belongs to the N(4)/N(6)-methyltransferase family.</text>
</comment>
<proteinExistence type="inferred from homology"/>
<keyword evidence="4" id="KW-0808">Transferase</keyword>